<proteinExistence type="predicted"/>
<keyword evidence="2" id="KW-1185">Reference proteome</keyword>
<dbReference type="KEGG" id="nwx:CGZ65_00050"/>
<comment type="caution">
    <text evidence="1">The sequence shown here is derived from an EMBL/GenBank/DDBJ whole genome shotgun (WGS) entry which is preliminary data.</text>
</comment>
<dbReference type="AlphaFoldDB" id="A0A3N4MSL4"/>
<dbReference type="RefSeq" id="WP_096294375.1">
    <property type="nucleotide sequence ID" value="NZ_CP023429.1"/>
</dbReference>
<reference evidence="1 2" key="1">
    <citation type="submission" date="2018-11" db="EMBL/GenBank/DDBJ databases">
        <title>Neisseria weixii sp. nov. isolated from the rectal contents of plateau pika (Ochotona cruzoniae).</title>
        <authorList>
            <person name="Zhang G."/>
        </authorList>
    </citation>
    <scope>NUCLEOTIDE SEQUENCE [LARGE SCALE GENOMIC DNA]</scope>
    <source>
        <strain evidence="1 2">10009</strain>
    </source>
</reference>
<protein>
    <submittedName>
        <fullName evidence="1">Uncharacterized protein</fullName>
    </submittedName>
</protein>
<dbReference type="OrthoDB" id="8607833at2"/>
<evidence type="ECO:0000313" key="2">
    <source>
        <dbReference type="Proteomes" id="UP000272412"/>
    </source>
</evidence>
<evidence type="ECO:0000313" key="1">
    <source>
        <dbReference type="EMBL" id="RPD86228.1"/>
    </source>
</evidence>
<organism evidence="1 2">
    <name type="scientific">Neisseria weixii</name>
    <dbReference type="NCBI Taxonomy" id="1853276"/>
    <lineage>
        <taxon>Bacteria</taxon>
        <taxon>Pseudomonadati</taxon>
        <taxon>Pseudomonadota</taxon>
        <taxon>Betaproteobacteria</taxon>
        <taxon>Neisseriales</taxon>
        <taxon>Neisseriaceae</taxon>
        <taxon>Neisseria</taxon>
    </lineage>
</organism>
<name>A0A3N4MSL4_9NEIS</name>
<gene>
    <name evidence="1" type="ORF">EGK74_08280</name>
</gene>
<sequence length="66" mass="7767">MLTDFKVYRGNIEHAGHRYDDDLYRVWLAQPGNRDKSFDDFTEWLAQSKSSQEAPDFVARFILALN</sequence>
<dbReference type="EMBL" id="RPFL01000020">
    <property type="protein sequence ID" value="RPD86228.1"/>
    <property type="molecule type" value="Genomic_DNA"/>
</dbReference>
<dbReference type="KEGG" id="nwx:CGZ65_12540"/>
<accession>A0A3N4MSL4</accession>
<dbReference type="Proteomes" id="UP000272412">
    <property type="component" value="Unassembled WGS sequence"/>
</dbReference>